<dbReference type="InterPro" id="IPR005804">
    <property type="entry name" value="FA_desaturase_dom"/>
</dbReference>
<gene>
    <name evidence="3" type="primary">DEGS1</name>
    <name evidence="3" type="ORF">TR89331</name>
</gene>
<dbReference type="Pfam" id="PF00487">
    <property type="entry name" value="FA_desaturase"/>
    <property type="match status" value="1"/>
</dbReference>
<reference evidence="3" key="1">
    <citation type="submission" date="2016-01" db="EMBL/GenBank/DDBJ databases">
        <title>Reference transcriptome for the parasite Schistocephalus solidus: insights into the molecular evolution of parasitism.</title>
        <authorList>
            <person name="Hebert F.O."/>
            <person name="Grambauer S."/>
            <person name="Barber I."/>
            <person name="Landry C.R."/>
            <person name="Aubin-Horth N."/>
        </authorList>
    </citation>
    <scope>NUCLEOTIDE SEQUENCE</scope>
</reference>
<evidence type="ECO:0000313" key="3">
    <source>
        <dbReference type="EMBL" id="JAP40591.1"/>
    </source>
</evidence>
<keyword evidence="1" id="KW-0812">Transmembrane</keyword>
<dbReference type="SMART" id="SM01269">
    <property type="entry name" value="Lipid_DES"/>
    <property type="match status" value="1"/>
</dbReference>
<feature type="transmembrane region" description="Helical" evidence="1">
    <location>
        <begin position="273"/>
        <end position="292"/>
    </location>
</feature>
<keyword evidence="1" id="KW-0472">Membrane</keyword>
<name>A0A0X3NKV5_SCHSO</name>
<dbReference type="InterPro" id="IPR013866">
    <property type="entry name" value="Sphingolipid_d4-desaturase_N"/>
</dbReference>
<organism evidence="3">
    <name type="scientific">Schistocephalus solidus</name>
    <name type="common">Tapeworm</name>
    <dbReference type="NCBI Taxonomy" id="70667"/>
    <lineage>
        <taxon>Eukaryota</taxon>
        <taxon>Metazoa</taxon>
        <taxon>Spiralia</taxon>
        <taxon>Lophotrochozoa</taxon>
        <taxon>Platyhelminthes</taxon>
        <taxon>Cestoda</taxon>
        <taxon>Eucestoda</taxon>
        <taxon>Diphyllobothriidea</taxon>
        <taxon>Diphyllobothriidae</taxon>
        <taxon>Schistocephalus</taxon>
    </lineage>
</organism>
<feature type="domain" description="Sphingolipid delta4-desaturase N-terminal" evidence="2">
    <location>
        <begin position="70"/>
        <end position="107"/>
    </location>
</feature>
<dbReference type="PANTHER" id="PTHR12879">
    <property type="entry name" value="SPHINGOLIPID DELTA 4 DESATURASE/C-4 HYDROXYLASE PROTEIN DES2"/>
    <property type="match status" value="1"/>
</dbReference>
<feature type="transmembrane region" description="Helical" evidence="1">
    <location>
        <begin position="249"/>
        <end position="267"/>
    </location>
</feature>
<dbReference type="GO" id="GO:0016020">
    <property type="term" value="C:membrane"/>
    <property type="evidence" value="ECO:0007669"/>
    <property type="project" value="GOC"/>
</dbReference>
<dbReference type="Pfam" id="PF08557">
    <property type="entry name" value="Lipid_DES"/>
    <property type="match status" value="1"/>
</dbReference>
<dbReference type="AlphaFoldDB" id="A0A0X3NKV5"/>
<evidence type="ECO:0000259" key="2">
    <source>
        <dbReference type="SMART" id="SM01269"/>
    </source>
</evidence>
<proteinExistence type="predicted"/>
<feature type="transmembrane region" description="Helical" evidence="1">
    <location>
        <begin position="169"/>
        <end position="190"/>
    </location>
</feature>
<dbReference type="GO" id="GO:0046513">
    <property type="term" value="P:ceramide biosynthetic process"/>
    <property type="evidence" value="ECO:0007669"/>
    <property type="project" value="TreeGrafter"/>
</dbReference>
<feature type="transmembrane region" description="Helical" evidence="1">
    <location>
        <begin position="132"/>
        <end position="157"/>
    </location>
</feature>
<keyword evidence="1" id="KW-1133">Transmembrane helix</keyword>
<dbReference type="EMBL" id="GEEE01022634">
    <property type="protein sequence ID" value="JAP40591.1"/>
    <property type="molecule type" value="Transcribed_RNA"/>
</dbReference>
<accession>A0A0X3NKV5</accession>
<sequence>MLGSYPRGDLGPGRVLGSASTVYILYDCADHTEIRRPQTMQDKSATTKKDSRGGSFGNFFRALTLGLRIELKDDEWEYTEEPHVSRRQEILKNHPEIKSLMGYDPSITYYVLLEVFIQLSLAYAVSVYKPDWITWFLLTYIVGGTINHSLACAIHEIGHNLAFGHKHGYANRILSLICNLPMVVPAAISYRKYHQEHHRWLGHADLDTDIPLKIEATLFKSPTSRIVWLFANPLLYTLRPFFKAPRPLNVWEVINVIVQLAFGYVIWRWLGPLAFMYLFFSTYLGFALHPMAAHVISEHYLFADNLATHSYYGSMNFLMFNLGYHVEHHDFPYIPFSRLPQLKKMAPEYYNHLPYHSSMCKVLWDFIFLPNNGPQARGITTEDFSKPDLYANMKHFDIKSALTYPSSSATAAVATKTSATVKPKET</sequence>
<evidence type="ECO:0000256" key="1">
    <source>
        <dbReference type="SAM" id="Phobius"/>
    </source>
</evidence>
<protein>
    <submittedName>
        <fullName evidence="3">Putative sphingolipid delta(4)-desaturase</fullName>
    </submittedName>
</protein>
<dbReference type="PANTHER" id="PTHR12879:SF8">
    <property type="entry name" value="SPHINGOLIPID DELTA(4)-DESATURASE DES1"/>
    <property type="match status" value="1"/>
</dbReference>
<feature type="transmembrane region" description="Helical" evidence="1">
    <location>
        <begin position="107"/>
        <end position="126"/>
    </location>
</feature>
<dbReference type="GO" id="GO:0042284">
    <property type="term" value="F:sphingolipid delta-4 desaturase activity"/>
    <property type="evidence" value="ECO:0007669"/>
    <property type="project" value="TreeGrafter"/>
</dbReference>